<dbReference type="EMBL" id="SJPI01000001">
    <property type="protein sequence ID" value="TWT52540.1"/>
    <property type="molecule type" value="Genomic_DNA"/>
</dbReference>
<reference evidence="2 3" key="1">
    <citation type="submission" date="2019-02" db="EMBL/GenBank/DDBJ databases">
        <title>Deep-cultivation of Planctomycetes and their phenomic and genomic characterization uncovers novel biology.</title>
        <authorList>
            <person name="Wiegand S."/>
            <person name="Jogler M."/>
            <person name="Boedeker C."/>
            <person name="Pinto D."/>
            <person name="Vollmers J."/>
            <person name="Rivas-Marin E."/>
            <person name="Kohn T."/>
            <person name="Peeters S.H."/>
            <person name="Heuer A."/>
            <person name="Rast P."/>
            <person name="Oberbeckmann S."/>
            <person name="Bunk B."/>
            <person name="Jeske O."/>
            <person name="Meyerdierks A."/>
            <person name="Storesund J.E."/>
            <person name="Kallscheuer N."/>
            <person name="Luecker S."/>
            <person name="Lage O.M."/>
            <person name="Pohl T."/>
            <person name="Merkel B.J."/>
            <person name="Hornburger P."/>
            <person name="Mueller R.-W."/>
            <person name="Bruemmer F."/>
            <person name="Labrenz M."/>
            <person name="Spormann A.M."/>
            <person name="Op Den Camp H."/>
            <person name="Overmann J."/>
            <person name="Amann R."/>
            <person name="Jetten M.S.M."/>
            <person name="Mascher T."/>
            <person name="Medema M.H."/>
            <person name="Devos D.P."/>
            <person name="Kaster A.-K."/>
            <person name="Ovreas L."/>
            <person name="Rohde M."/>
            <person name="Galperin M.Y."/>
            <person name="Jogler C."/>
        </authorList>
    </citation>
    <scope>NUCLEOTIDE SEQUENCE [LARGE SCALE GENOMIC DNA]</scope>
    <source>
        <strain evidence="2 3">Pla22</strain>
    </source>
</reference>
<proteinExistence type="predicted"/>
<evidence type="ECO:0000313" key="3">
    <source>
        <dbReference type="Proteomes" id="UP000316598"/>
    </source>
</evidence>
<name>A0A5C5WQ27_9BACT</name>
<comment type="caution">
    <text evidence="2">The sequence shown here is derived from an EMBL/GenBank/DDBJ whole genome shotgun (WGS) entry which is preliminary data.</text>
</comment>
<evidence type="ECO:0000313" key="2">
    <source>
        <dbReference type="EMBL" id="TWT52540.1"/>
    </source>
</evidence>
<evidence type="ECO:0000256" key="1">
    <source>
        <dbReference type="SAM" id="MobiDB-lite"/>
    </source>
</evidence>
<protein>
    <submittedName>
        <fullName evidence="2">Uncharacterized protein</fullName>
    </submittedName>
</protein>
<dbReference type="Proteomes" id="UP000316598">
    <property type="component" value="Unassembled WGS sequence"/>
</dbReference>
<feature type="compositionally biased region" description="Polar residues" evidence="1">
    <location>
        <begin position="1"/>
        <end position="11"/>
    </location>
</feature>
<dbReference type="AlphaFoldDB" id="A0A5C5WQ27"/>
<sequence>MTNTSTDSSPSEIFASLDDHRDQPDEMLDQAIEHFRQSRRAMEMFEAMKMRVRHRLGLPLIVTEHDSPNSDAIERQLEAGLLDACRAAGAMLIEDGHVGEGWMYLRPVADLQLARDLINKVEINEENYDEMLQVLLHEGVDVGRGFQAILENQGTCNSITLFEQQLVSRSKSDRSAAAARLLDHFYSELLTLVLADVENRDQENPKALKADGTTESLAEIVQSRPWLLQDSGYHLDTTHLAATVRIASVLETPEQWEKARELAVYGRKLDHRFQYPGEEPFKDFYPTYAAYYDVLLGNNVEAGLKLFERKARTMDVAEHGTTCIETYVDLLDRVGRQREAIEVAISLVPADIPAQRIVPMLLEIAGRATDVSAFDPILNYCQSKDDVLGYAAVLHAKAKA</sequence>
<gene>
    <name evidence="2" type="ORF">Pla22_01640</name>
</gene>
<organism evidence="2 3">
    <name type="scientific">Rubripirellula amarantea</name>
    <dbReference type="NCBI Taxonomy" id="2527999"/>
    <lineage>
        <taxon>Bacteria</taxon>
        <taxon>Pseudomonadati</taxon>
        <taxon>Planctomycetota</taxon>
        <taxon>Planctomycetia</taxon>
        <taxon>Pirellulales</taxon>
        <taxon>Pirellulaceae</taxon>
        <taxon>Rubripirellula</taxon>
    </lineage>
</organism>
<feature type="region of interest" description="Disordered" evidence="1">
    <location>
        <begin position="1"/>
        <end position="23"/>
    </location>
</feature>
<keyword evidence="3" id="KW-1185">Reference proteome</keyword>
<dbReference type="RefSeq" id="WP_242631718.1">
    <property type="nucleotide sequence ID" value="NZ_SJPI01000001.1"/>
</dbReference>
<accession>A0A5C5WQ27</accession>